<dbReference type="AlphaFoldDB" id="A0A8J7GEK9"/>
<evidence type="ECO:0000313" key="2">
    <source>
        <dbReference type="EMBL" id="MBG6137289.1"/>
    </source>
</evidence>
<feature type="domain" description="DUF4037" evidence="1">
    <location>
        <begin position="129"/>
        <end position="227"/>
    </location>
</feature>
<dbReference type="Pfam" id="PF13228">
    <property type="entry name" value="DUF4037"/>
    <property type="match status" value="1"/>
</dbReference>
<proteinExistence type="predicted"/>
<sequence length="353" mass="38028">MTTGVDLADAFHRDIVGPLIATAHPGLRYAAGRLGSGSDVLGFDDARSRDHDWGCRLTVLVDGADRAAVGPVHAMLTRELPETYQGRPVRFPTTWSPEPTHEVEVATVGDFATSRLGVDPVPGLSTTDWLLVTGQGVLEVTGGAVFADTTTELGPVRSALAWYPPEVDRYVVAAGWGRLGQRLPFVGRTAQTGQERQSRLLAAELVADLTQLAFLLARRWAPYEKWTQRALPWADELAGPLDRALDAGDWHGREDGLVAAVELLLDKQRARGLPTPEVGVSTFWDRPYRMIDPAVTADLLAGLTDPVLSVLPTGLGAIGQWVDNVDVLAHPARRATLAATYRSLGDARLTGNP</sequence>
<dbReference type="RefSeq" id="WP_197004170.1">
    <property type="nucleotide sequence ID" value="NZ_BONS01000020.1"/>
</dbReference>
<evidence type="ECO:0000313" key="3">
    <source>
        <dbReference type="Proteomes" id="UP000622552"/>
    </source>
</evidence>
<organism evidence="2 3">
    <name type="scientific">Longispora fulva</name>
    <dbReference type="NCBI Taxonomy" id="619741"/>
    <lineage>
        <taxon>Bacteria</taxon>
        <taxon>Bacillati</taxon>
        <taxon>Actinomycetota</taxon>
        <taxon>Actinomycetes</taxon>
        <taxon>Micromonosporales</taxon>
        <taxon>Micromonosporaceae</taxon>
        <taxon>Longispora</taxon>
    </lineage>
</organism>
<gene>
    <name evidence="2" type="ORF">IW245_003483</name>
</gene>
<comment type="caution">
    <text evidence="2">The sequence shown here is derived from an EMBL/GenBank/DDBJ whole genome shotgun (WGS) entry which is preliminary data.</text>
</comment>
<accession>A0A8J7GEK9</accession>
<dbReference type="EMBL" id="JADOUF010000001">
    <property type="protein sequence ID" value="MBG6137289.1"/>
    <property type="molecule type" value="Genomic_DNA"/>
</dbReference>
<protein>
    <recommendedName>
        <fullName evidence="1">DUF4037 domain-containing protein</fullName>
    </recommendedName>
</protein>
<dbReference type="Proteomes" id="UP000622552">
    <property type="component" value="Unassembled WGS sequence"/>
</dbReference>
<reference evidence="2" key="1">
    <citation type="submission" date="2020-11" db="EMBL/GenBank/DDBJ databases">
        <title>Sequencing the genomes of 1000 actinobacteria strains.</title>
        <authorList>
            <person name="Klenk H.-P."/>
        </authorList>
    </citation>
    <scope>NUCLEOTIDE SEQUENCE</scope>
    <source>
        <strain evidence="2">DSM 45356</strain>
    </source>
</reference>
<evidence type="ECO:0000259" key="1">
    <source>
        <dbReference type="Pfam" id="PF13228"/>
    </source>
</evidence>
<dbReference type="InterPro" id="IPR025117">
    <property type="entry name" value="DUF4037"/>
</dbReference>
<keyword evidence="3" id="KW-1185">Reference proteome</keyword>
<name>A0A8J7GEK9_9ACTN</name>